<dbReference type="InterPro" id="IPR013083">
    <property type="entry name" value="Znf_RING/FYVE/PHD"/>
</dbReference>
<evidence type="ECO:0000259" key="3">
    <source>
        <dbReference type="PROSITE" id="PS50089"/>
    </source>
</evidence>
<protein>
    <recommendedName>
        <fullName evidence="3">RING-type domain-containing protein</fullName>
    </recommendedName>
</protein>
<feature type="transmembrane region" description="Helical" evidence="2">
    <location>
        <begin position="44"/>
        <end position="66"/>
    </location>
</feature>
<evidence type="ECO:0000256" key="2">
    <source>
        <dbReference type="SAM" id="Phobius"/>
    </source>
</evidence>
<evidence type="ECO:0000313" key="4">
    <source>
        <dbReference type="EMBL" id="EER04358.1"/>
    </source>
</evidence>
<proteinExistence type="predicted"/>
<dbReference type="SUPFAM" id="SSF57850">
    <property type="entry name" value="RING/U-box"/>
    <property type="match status" value="1"/>
</dbReference>
<dbReference type="Pfam" id="PF17123">
    <property type="entry name" value="zf-RING_11"/>
    <property type="match status" value="1"/>
</dbReference>
<dbReference type="GO" id="GO:0061630">
    <property type="term" value="F:ubiquitin protein ligase activity"/>
    <property type="evidence" value="ECO:0007669"/>
    <property type="project" value="TreeGrafter"/>
</dbReference>
<organism evidence="5">
    <name type="scientific">Perkinsus marinus (strain ATCC 50983 / TXsc)</name>
    <dbReference type="NCBI Taxonomy" id="423536"/>
    <lineage>
        <taxon>Eukaryota</taxon>
        <taxon>Sar</taxon>
        <taxon>Alveolata</taxon>
        <taxon>Perkinsozoa</taxon>
        <taxon>Perkinsea</taxon>
        <taxon>Perkinsida</taxon>
        <taxon>Perkinsidae</taxon>
        <taxon>Perkinsus</taxon>
    </lineage>
</organism>
<dbReference type="GeneID" id="9037011"/>
<keyword evidence="2" id="KW-0472">Membrane</keyword>
<sequence length="183" mass="20512">MRYCTPIVNWLDLVKRLAWVIGVSLLLVAWMTAEALGLSPWLQYTLLALFIFLVAVPVLFAAWTVLRSLHFSVVLTANECSKVADIIYKKSTKEVFAPYVDDCAVCLERWEKGETLAELPCGHMYHRSCVRACISGSIPLLSKHSDSLTEVVKSVCCPLCRRPMVDNAERIVRAIKGRKTLVA</sequence>
<keyword evidence="1" id="KW-0479">Metal-binding</keyword>
<dbReference type="PROSITE" id="PS50089">
    <property type="entry name" value="ZF_RING_2"/>
    <property type="match status" value="1"/>
</dbReference>
<feature type="domain" description="RING-type" evidence="3">
    <location>
        <begin position="103"/>
        <end position="161"/>
    </location>
</feature>
<dbReference type="AlphaFoldDB" id="C5LFX7"/>
<evidence type="ECO:0000256" key="1">
    <source>
        <dbReference type="PROSITE-ProRule" id="PRU00175"/>
    </source>
</evidence>
<dbReference type="PANTHER" id="PTHR22765:SF434">
    <property type="entry name" value="GB|AAD18119.1-RELATED"/>
    <property type="match status" value="1"/>
</dbReference>
<feature type="transmembrane region" description="Helical" evidence="2">
    <location>
        <begin position="17"/>
        <end position="38"/>
    </location>
</feature>
<keyword evidence="1" id="KW-0862">Zinc</keyword>
<dbReference type="RefSeq" id="XP_002772542.1">
    <property type="nucleotide sequence ID" value="XM_002772496.1"/>
</dbReference>
<dbReference type="GO" id="GO:0006511">
    <property type="term" value="P:ubiquitin-dependent protein catabolic process"/>
    <property type="evidence" value="ECO:0007669"/>
    <property type="project" value="TreeGrafter"/>
</dbReference>
<reference evidence="4 5" key="1">
    <citation type="submission" date="2008-07" db="EMBL/GenBank/DDBJ databases">
        <authorList>
            <person name="El-Sayed N."/>
            <person name="Caler E."/>
            <person name="Inman J."/>
            <person name="Amedeo P."/>
            <person name="Hass B."/>
            <person name="Wortman J."/>
        </authorList>
    </citation>
    <scope>NUCLEOTIDE SEQUENCE [LARGE SCALE GENOMIC DNA]</scope>
    <source>
        <strain evidence="5">ATCC 50983 / TXsc</strain>
    </source>
</reference>
<keyword evidence="2" id="KW-0812">Transmembrane</keyword>
<dbReference type="InterPro" id="IPR051826">
    <property type="entry name" value="E3_ubiquitin-ligase_domain"/>
</dbReference>
<dbReference type="EMBL" id="GG681697">
    <property type="protein sequence ID" value="EER04358.1"/>
    <property type="molecule type" value="Genomic_DNA"/>
</dbReference>
<dbReference type="GO" id="GO:0008270">
    <property type="term" value="F:zinc ion binding"/>
    <property type="evidence" value="ECO:0007669"/>
    <property type="project" value="UniProtKB-KW"/>
</dbReference>
<dbReference type="OMA" id="NECSKVA"/>
<gene>
    <name evidence="4" type="ORF">Pmar_PMAR001866</name>
</gene>
<keyword evidence="2" id="KW-1133">Transmembrane helix</keyword>
<dbReference type="PANTHER" id="PTHR22765">
    <property type="entry name" value="RING FINGER AND PROTEASE ASSOCIATED DOMAIN-CONTAINING"/>
    <property type="match status" value="1"/>
</dbReference>
<keyword evidence="1" id="KW-0863">Zinc-finger</keyword>
<dbReference type="InParanoid" id="C5LFX7"/>
<evidence type="ECO:0000313" key="5">
    <source>
        <dbReference type="Proteomes" id="UP000007800"/>
    </source>
</evidence>
<name>C5LFX7_PERM5</name>
<dbReference type="OrthoDB" id="8062037at2759"/>
<dbReference type="InterPro" id="IPR001841">
    <property type="entry name" value="Znf_RING"/>
</dbReference>
<dbReference type="SMART" id="SM00184">
    <property type="entry name" value="RING"/>
    <property type="match status" value="1"/>
</dbReference>
<keyword evidence="5" id="KW-1185">Reference proteome</keyword>
<dbReference type="Proteomes" id="UP000007800">
    <property type="component" value="Unassembled WGS sequence"/>
</dbReference>
<accession>C5LFX7</accession>
<dbReference type="Gene3D" id="3.30.40.10">
    <property type="entry name" value="Zinc/RING finger domain, C3HC4 (zinc finger)"/>
    <property type="match status" value="1"/>
</dbReference>